<evidence type="ECO:0000256" key="2">
    <source>
        <dbReference type="ARBA" id="ARBA00007332"/>
    </source>
</evidence>
<name>A0A9P0HLU1_NEZVI</name>
<evidence type="ECO:0000256" key="4">
    <source>
        <dbReference type="ARBA" id="ARBA00022989"/>
    </source>
</evidence>
<sequence>MANIPLDPNNVISPTSLYTLFYLTFCIFFIFPTREFISLGITVEGIFEWFLKCEFENFIFYQIRRSCVTLIVHSILPLGYILFLLLLTDKIDVLLVTNIWMHTFLVFSLLFPLLMCCLILYWNKKGSWDNHPIAKSLQRFCDPNTSWRQLSSDINIEFRSIDKVSLQTSTIHRVIATDNWIMKVSPYRLDIAHQSDSVLVLCQADLHHVSVDGQGVVQYLNIEVKTTRRGVKSFFIRCNATDFHLLQHKVDRPISILQGIVFYKTLTEQFLEVFEENVKKNPPYILPKDEQLDQCIGCMVAEPSVKLVKCCQDPEPCTKCYCRPLWCLSCMGRWFASRQEQDQPETWLGSTCTCPLCRSVFCILDVCPLEKTS</sequence>
<keyword evidence="5 6" id="KW-0472">Membrane</keyword>
<accession>A0A9P0HLU1</accession>
<dbReference type="GO" id="GO:0016567">
    <property type="term" value="P:protein ubiquitination"/>
    <property type="evidence" value="ECO:0007669"/>
    <property type="project" value="InterPro"/>
</dbReference>
<dbReference type="GO" id="GO:0061630">
    <property type="term" value="F:ubiquitin protein ligase activity"/>
    <property type="evidence" value="ECO:0007669"/>
    <property type="project" value="InterPro"/>
</dbReference>
<dbReference type="OrthoDB" id="10055027at2759"/>
<comment type="subcellular location">
    <subcellularLocation>
        <location evidence="1">Membrane</location>
        <topology evidence="1">Multi-pass membrane protein</topology>
    </subcellularLocation>
</comment>
<keyword evidence="4 6" id="KW-1133">Transmembrane helix</keyword>
<feature type="transmembrane region" description="Helical" evidence="6">
    <location>
        <begin position="12"/>
        <end position="31"/>
    </location>
</feature>
<organism evidence="7 8">
    <name type="scientific">Nezara viridula</name>
    <name type="common">Southern green stink bug</name>
    <name type="synonym">Cimex viridulus</name>
    <dbReference type="NCBI Taxonomy" id="85310"/>
    <lineage>
        <taxon>Eukaryota</taxon>
        <taxon>Metazoa</taxon>
        <taxon>Ecdysozoa</taxon>
        <taxon>Arthropoda</taxon>
        <taxon>Hexapoda</taxon>
        <taxon>Insecta</taxon>
        <taxon>Pterygota</taxon>
        <taxon>Neoptera</taxon>
        <taxon>Paraneoptera</taxon>
        <taxon>Hemiptera</taxon>
        <taxon>Heteroptera</taxon>
        <taxon>Panheteroptera</taxon>
        <taxon>Pentatomomorpha</taxon>
        <taxon>Pentatomoidea</taxon>
        <taxon>Pentatomidae</taxon>
        <taxon>Pentatominae</taxon>
        <taxon>Nezara</taxon>
    </lineage>
</organism>
<feature type="transmembrane region" description="Helical" evidence="6">
    <location>
        <begin position="67"/>
        <end position="87"/>
    </location>
</feature>
<dbReference type="Pfam" id="PF10272">
    <property type="entry name" value="Tmpp129"/>
    <property type="match status" value="1"/>
</dbReference>
<evidence type="ECO:0000256" key="1">
    <source>
        <dbReference type="ARBA" id="ARBA00004141"/>
    </source>
</evidence>
<dbReference type="GO" id="GO:0016020">
    <property type="term" value="C:membrane"/>
    <property type="evidence" value="ECO:0007669"/>
    <property type="project" value="UniProtKB-SubCell"/>
</dbReference>
<evidence type="ECO:0000256" key="3">
    <source>
        <dbReference type="ARBA" id="ARBA00022692"/>
    </source>
</evidence>
<feature type="transmembrane region" description="Helical" evidence="6">
    <location>
        <begin position="99"/>
        <end position="122"/>
    </location>
</feature>
<dbReference type="GO" id="GO:0005783">
    <property type="term" value="C:endoplasmic reticulum"/>
    <property type="evidence" value="ECO:0007669"/>
    <property type="project" value="TreeGrafter"/>
</dbReference>
<dbReference type="AlphaFoldDB" id="A0A9P0HLU1"/>
<keyword evidence="8" id="KW-1185">Reference proteome</keyword>
<evidence type="ECO:0000313" key="8">
    <source>
        <dbReference type="Proteomes" id="UP001152798"/>
    </source>
</evidence>
<reference evidence="7" key="1">
    <citation type="submission" date="2022-01" db="EMBL/GenBank/DDBJ databases">
        <authorList>
            <person name="King R."/>
        </authorList>
    </citation>
    <scope>NUCLEOTIDE SEQUENCE</scope>
</reference>
<keyword evidence="3 6" id="KW-0812">Transmembrane</keyword>
<protein>
    <recommendedName>
        <fullName evidence="9">E3 ubiquitin-protein ligase TM129</fullName>
    </recommendedName>
</protein>
<dbReference type="InterPro" id="IPR018801">
    <property type="entry name" value="TM129"/>
</dbReference>
<dbReference type="PANTHER" id="PTHR31322:SF2">
    <property type="entry name" value="E3 UBIQUITIN-PROTEIN LIGASE TM129"/>
    <property type="match status" value="1"/>
</dbReference>
<proteinExistence type="inferred from homology"/>
<evidence type="ECO:0000313" key="7">
    <source>
        <dbReference type="EMBL" id="CAH1404270.1"/>
    </source>
</evidence>
<gene>
    <name evidence="7" type="ORF">NEZAVI_LOCUS12709</name>
</gene>
<evidence type="ECO:0000256" key="5">
    <source>
        <dbReference type="ARBA" id="ARBA00023136"/>
    </source>
</evidence>
<dbReference type="Proteomes" id="UP001152798">
    <property type="component" value="Chromosome 6"/>
</dbReference>
<evidence type="ECO:0008006" key="9">
    <source>
        <dbReference type="Google" id="ProtNLM"/>
    </source>
</evidence>
<comment type="similarity">
    <text evidence="2">Belongs to the TMEM129 family.</text>
</comment>
<dbReference type="PANTHER" id="PTHR31322">
    <property type="entry name" value="E3 UBIQUITIN-PROTEIN LIGASE TM129"/>
    <property type="match status" value="1"/>
</dbReference>
<evidence type="ECO:0000256" key="6">
    <source>
        <dbReference type="SAM" id="Phobius"/>
    </source>
</evidence>
<dbReference type="EMBL" id="OV725082">
    <property type="protein sequence ID" value="CAH1404270.1"/>
    <property type="molecule type" value="Genomic_DNA"/>
</dbReference>